<dbReference type="InterPro" id="IPR058792">
    <property type="entry name" value="Beta-barrel_RND_2"/>
</dbReference>
<sequence length="354" mass="38899">MPVIALVVLLLMVAWLAGSFDDKISPSINEQSLNPLKSSDFNKNDIYKVTANTEMITESIAAGVEAKQATKISSRILARINAINVRAGDKVKKGDVLIELEKSDLQSQVLQAKQNIVALQARHKEAKQNLDRLTALFNKQLISTFNLDKSNADYQSILAELTSAQQYLSQAKTTLSYATLTAPIDGLIVDRFAEPGDTAQAGAKLLSLYNPLSLRVEAQVREQLAITLKHGQKINIELPSIKKEMIGEIEEIVPAANTGSRSFLVKARIINIENLLPGMYARILIPSSEQITLTIPGNKVAHVGQLDFVWVKVNNEIQRRFVRLGKPQPNNMVNVISGLVAGEEIITPRHPSIP</sequence>
<keyword evidence="2" id="KW-0175">Coiled coil</keyword>
<dbReference type="Gene3D" id="2.40.30.170">
    <property type="match status" value="1"/>
</dbReference>
<proteinExistence type="inferred from homology"/>
<evidence type="ECO:0000259" key="4">
    <source>
        <dbReference type="Pfam" id="PF25973"/>
    </source>
</evidence>
<comment type="similarity">
    <text evidence="1">Belongs to the membrane fusion protein (MFP) (TC 8.A.1) family.</text>
</comment>
<dbReference type="Pfam" id="PF25973">
    <property type="entry name" value="BSH_CzcB"/>
    <property type="match status" value="1"/>
</dbReference>
<keyword evidence="6" id="KW-1185">Reference proteome</keyword>
<gene>
    <name evidence="5" type="ORF">L3081_16255</name>
</gene>
<dbReference type="InterPro" id="IPR058647">
    <property type="entry name" value="BSH_CzcB-like"/>
</dbReference>
<dbReference type="SUPFAM" id="SSF111369">
    <property type="entry name" value="HlyD-like secretion proteins"/>
    <property type="match status" value="1"/>
</dbReference>
<evidence type="ECO:0000313" key="5">
    <source>
        <dbReference type="EMBL" id="MCI2284656.1"/>
    </source>
</evidence>
<evidence type="ECO:0000259" key="3">
    <source>
        <dbReference type="Pfam" id="PF25954"/>
    </source>
</evidence>
<dbReference type="InterPro" id="IPR006143">
    <property type="entry name" value="RND_pump_MFP"/>
</dbReference>
<dbReference type="Proteomes" id="UP001139646">
    <property type="component" value="Unassembled WGS sequence"/>
</dbReference>
<feature type="coiled-coil region" evidence="2">
    <location>
        <begin position="102"/>
        <end position="136"/>
    </location>
</feature>
<evidence type="ECO:0000256" key="2">
    <source>
        <dbReference type="SAM" id="Coils"/>
    </source>
</evidence>
<dbReference type="Pfam" id="PF25954">
    <property type="entry name" value="Beta-barrel_RND_2"/>
    <property type="match status" value="1"/>
</dbReference>
<evidence type="ECO:0000313" key="6">
    <source>
        <dbReference type="Proteomes" id="UP001139646"/>
    </source>
</evidence>
<organism evidence="5 6">
    <name type="scientific">Colwellia maritima</name>
    <dbReference type="NCBI Taxonomy" id="2912588"/>
    <lineage>
        <taxon>Bacteria</taxon>
        <taxon>Pseudomonadati</taxon>
        <taxon>Pseudomonadota</taxon>
        <taxon>Gammaproteobacteria</taxon>
        <taxon>Alteromonadales</taxon>
        <taxon>Colwelliaceae</taxon>
        <taxon>Colwellia</taxon>
    </lineage>
</organism>
<dbReference type="RefSeq" id="WP_242287134.1">
    <property type="nucleotide sequence ID" value="NZ_JAKKSL010000003.1"/>
</dbReference>
<name>A0ABS9X395_9GAMM</name>
<dbReference type="NCBIfam" id="TIGR01730">
    <property type="entry name" value="RND_mfp"/>
    <property type="match status" value="1"/>
</dbReference>
<dbReference type="Gene3D" id="1.10.287.470">
    <property type="entry name" value="Helix hairpin bin"/>
    <property type="match status" value="1"/>
</dbReference>
<protein>
    <submittedName>
        <fullName evidence="5">Efflux RND transporter periplasmic adaptor subunit</fullName>
    </submittedName>
</protein>
<dbReference type="PANTHER" id="PTHR30469">
    <property type="entry name" value="MULTIDRUG RESISTANCE PROTEIN MDTA"/>
    <property type="match status" value="1"/>
</dbReference>
<reference evidence="5" key="1">
    <citation type="submission" date="2022-01" db="EMBL/GenBank/DDBJ databases">
        <title>Colwellia maritima, isolated from seawater.</title>
        <authorList>
            <person name="Kristyanto S."/>
            <person name="Jung J."/>
            <person name="Jeon C.O."/>
        </authorList>
    </citation>
    <scope>NUCLEOTIDE SEQUENCE</scope>
    <source>
        <strain evidence="5">MSW7</strain>
    </source>
</reference>
<accession>A0ABS9X395</accession>
<feature type="domain" description="CusB-like beta-barrel" evidence="3">
    <location>
        <begin position="216"/>
        <end position="284"/>
    </location>
</feature>
<feature type="domain" description="CzcB-like barrel-sandwich hybrid" evidence="4">
    <location>
        <begin position="70"/>
        <end position="207"/>
    </location>
</feature>
<dbReference type="Gene3D" id="2.40.50.100">
    <property type="match status" value="1"/>
</dbReference>
<dbReference type="PANTHER" id="PTHR30469:SF15">
    <property type="entry name" value="HLYD FAMILY OF SECRETION PROTEINS"/>
    <property type="match status" value="1"/>
</dbReference>
<comment type="caution">
    <text evidence="5">The sequence shown here is derived from an EMBL/GenBank/DDBJ whole genome shotgun (WGS) entry which is preliminary data.</text>
</comment>
<dbReference type="Gene3D" id="2.40.420.20">
    <property type="match status" value="1"/>
</dbReference>
<dbReference type="EMBL" id="JAKKSL010000003">
    <property type="protein sequence ID" value="MCI2284656.1"/>
    <property type="molecule type" value="Genomic_DNA"/>
</dbReference>
<evidence type="ECO:0000256" key="1">
    <source>
        <dbReference type="ARBA" id="ARBA00009477"/>
    </source>
</evidence>